<evidence type="ECO:0000313" key="3">
    <source>
        <dbReference type="Proteomes" id="UP000002166"/>
    </source>
</evidence>
<dbReference type="KEGG" id="lci:LCK_p100041"/>
<evidence type="ECO:0000256" key="1">
    <source>
        <dbReference type="SAM" id="Phobius"/>
    </source>
</evidence>
<gene>
    <name evidence="2" type="ordered locus">LCK_p100041</name>
</gene>
<sequence>MNKWRKLRENKSIDWRVMNKKSALTLGSIGGVLVILLIIIAFVMTGQHKTSSQSASSKLPKINQAKVMKRIDYEIFSMNNDGRYVENVDNEPTYVDGEKVGERSITSMVYVSATGKEAPSDGAGNYNTFFKNHEIENLVTIWHKDGNSFVAKGYFVVKETGAKYPFAFEFNAGYMITQEWYGRDIKI</sequence>
<keyword evidence="1" id="KW-1133">Transmembrane helix</keyword>
<keyword evidence="1" id="KW-0472">Membrane</keyword>
<proteinExistence type="predicted"/>
<keyword evidence="3" id="KW-1185">Reference proteome</keyword>
<evidence type="ECO:0000313" key="2">
    <source>
        <dbReference type="EMBL" id="ACA83644.1"/>
    </source>
</evidence>
<accession>B1N0N9</accession>
<dbReference type="HOGENOM" id="CLU_1617003_0_0_9"/>
<dbReference type="EMBL" id="DQ489740">
    <property type="protein sequence ID" value="ACA83644.1"/>
    <property type="molecule type" value="Genomic_DNA"/>
</dbReference>
<keyword evidence="1" id="KW-0812">Transmembrane</keyword>
<name>B1N0N9_LEUCK</name>
<organism evidence="2 3">
    <name type="scientific">Leuconostoc citreum (strain KM20)</name>
    <dbReference type="NCBI Taxonomy" id="349519"/>
    <lineage>
        <taxon>Bacteria</taxon>
        <taxon>Bacillati</taxon>
        <taxon>Bacillota</taxon>
        <taxon>Bacilli</taxon>
        <taxon>Lactobacillales</taxon>
        <taxon>Lactobacillaceae</taxon>
        <taxon>Leuconostoc</taxon>
    </lineage>
</organism>
<geneLocation type="plasmid" evidence="2 3">
    <name>pLCK1</name>
</geneLocation>
<feature type="transmembrane region" description="Helical" evidence="1">
    <location>
        <begin position="21"/>
        <end position="44"/>
    </location>
</feature>
<dbReference type="AlphaFoldDB" id="B1N0N9"/>
<keyword evidence="2" id="KW-0614">Plasmid</keyword>
<dbReference type="Proteomes" id="UP000002166">
    <property type="component" value="Plasmid pLCK1"/>
</dbReference>
<reference evidence="2 3" key="1">
    <citation type="journal article" date="2008" name="J. Bacteriol.">
        <title>Complete genome sequence of Leuconostoc citreum KM20.</title>
        <authorList>
            <person name="Kim J.F."/>
            <person name="Jeong H."/>
            <person name="Lee J.-S."/>
            <person name="Choi S.-H."/>
            <person name="Ha M."/>
            <person name="Hur C.-G."/>
            <person name="Kim J.-S."/>
            <person name="Lee S."/>
            <person name="Park H.-S."/>
            <person name="Park Y.-H."/>
            <person name="Oh T.K."/>
        </authorList>
    </citation>
    <scope>NUCLEOTIDE SEQUENCE [LARGE SCALE GENOMIC DNA]</scope>
    <source>
        <strain evidence="2 3">KM20</strain>
    </source>
</reference>
<protein>
    <submittedName>
        <fullName evidence="2">Uncharacterized protein</fullName>
    </submittedName>
</protein>